<feature type="transmembrane region" description="Helical" evidence="1">
    <location>
        <begin position="22"/>
        <end position="41"/>
    </location>
</feature>
<dbReference type="Proteomes" id="UP000546162">
    <property type="component" value="Unassembled WGS sequence"/>
</dbReference>
<name>A0A7W7H2Z8_9ACTN</name>
<dbReference type="RefSeq" id="WP_260418333.1">
    <property type="nucleotide sequence ID" value="NZ_BAABFG010000005.1"/>
</dbReference>
<accession>A0A7W7H2Z8</accession>
<comment type="caution">
    <text evidence="2">The sequence shown here is derived from an EMBL/GenBank/DDBJ whole genome shotgun (WGS) entry which is preliminary data.</text>
</comment>
<dbReference type="EMBL" id="JACHNB010000001">
    <property type="protein sequence ID" value="MBB4742973.1"/>
    <property type="molecule type" value="Genomic_DNA"/>
</dbReference>
<keyword evidence="1" id="KW-0472">Membrane</keyword>
<protein>
    <submittedName>
        <fullName evidence="2">Uncharacterized protein</fullName>
    </submittedName>
</protein>
<sequence length="42" mass="4252">MPATLAGGWAGKKIVGRIGDRVFVLLVEAGLVVTGVLFLAGV</sequence>
<gene>
    <name evidence="2" type="ORF">BJY16_006432</name>
</gene>
<evidence type="ECO:0000256" key="1">
    <source>
        <dbReference type="SAM" id="Phobius"/>
    </source>
</evidence>
<reference evidence="2 3" key="1">
    <citation type="submission" date="2020-08" db="EMBL/GenBank/DDBJ databases">
        <title>Sequencing the genomes of 1000 actinobacteria strains.</title>
        <authorList>
            <person name="Klenk H.-P."/>
        </authorList>
    </citation>
    <scope>NUCLEOTIDE SEQUENCE [LARGE SCALE GENOMIC DNA]</scope>
    <source>
        <strain evidence="2 3">DSM 45809</strain>
    </source>
</reference>
<keyword evidence="3" id="KW-1185">Reference proteome</keyword>
<evidence type="ECO:0000313" key="2">
    <source>
        <dbReference type="EMBL" id="MBB4742973.1"/>
    </source>
</evidence>
<keyword evidence="1" id="KW-1133">Transmembrane helix</keyword>
<organism evidence="2 3">
    <name type="scientific">Actinoplanes octamycinicus</name>
    <dbReference type="NCBI Taxonomy" id="135948"/>
    <lineage>
        <taxon>Bacteria</taxon>
        <taxon>Bacillati</taxon>
        <taxon>Actinomycetota</taxon>
        <taxon>Actinomycetes</taxon>
        <taxon>Micromonosporales</taxon>
        <taxon>Micromonosporaceae</taxon>
        <taxon>Actinoplanes</taxon>
    </lineage>
</organism>
<dbReference type="AlphaFoldDB" id="A0A7W7H2Z8"/>
<evidence type="ECO:0000313" key="3">
    <source>
        <dbReference type="Proteomes" id="UP000546162"/>
    </source>
</evidence>
<keyword evidence="1" id="KW-0812">Transmembrane</keyword>
<proteinExistence type="predicted"/>